<dbReference type="Proteomes" id="UP001407405">
    <property type="component" value="Unassembled WGS sequence"/>
</dbReference>
<organism evidence="1 2">
    <name type="scientific">Anoxynatronum sibiricum</name>
    <dbReference type="NCBI Taxonomy" id="210623"/>
    <lineage>
        <taxon>Bacteria</taxon>
        <taxon>Bacillati</taxon>
        <taxon>Bacillota</taxon>
        <taxon>Clostridia</taxon>
        <taxon>Eubacteriales</taxon>
        <taxon>Clostridiaceae</taxon>
        <taxon>Anoxynatronum</taxon>
    </lineage>
</organism>
<evidence type="ECO:0000313" key="1">
    <source>
        <dbReference type="EMBL" id="MEN1762319.1"/>
    </source>
</evidence>
<comment type="caution">
    <text evidence="1">The sequence shown here is derived from an EMBL/GenBank/DDBJ whole genome shotgun (WGS) entry which is preliminary data.</text>
</comment>
<reference evidence="1 2" key="1">
    <citation type="submission" date="2024-04" db="EMBL/GenBank/DDBJ databases">
        <title>Genome sequencing and metabolic network reconstruction of aminoacids and betaine degradation by Anoxynatronum sibiricum.</title>
        <authorList>
            <person name="Detkova E.N."/>
            <person name="Boltjanskaja Y.V."/>
            <person name="Mardanov A.V."/>
            <person name="Kevbrin V."/>
        </authorList>
    </citation>
    <scope>NUCLEOTIDE SEQUENCE [LARGE SCALE GENOMIC DNA]</scope>
    <source>
        <strain evidence="1 2">Z-7981</strain>
    </source>
</reference>
<sequence length="112" mass="12893">THYGFSIKFCNPGSGHEKGNVENKVGTIRRNLFVPEPTINHLETFNLDLLKKCSERNQGQHYRLKKSIDTLFEQEKLLMAPVNKIPFDTARYESRKVNKFGLVEFGGCRYSA</sequence>
<accession>A0ABU9W1T8</accession>
<dbReference type="PANTHER" id="PTHR35004:SF7">
    <property type="entry name" value="INTEGRASE PROTEIN"/>
    <property type="match status" value="1"/>
</dbReference>
<evidence type="ECO:0000313" key="2">
    <source>
        <dbReference type="Proteomes" id="UP001407405"/>
    </source>
</evidence>
<feature type="non-terminal residue" evidence="1">
    <location>
        <position position="112"/>
    </location>
</feature>
<protein>
    <submittedName>
        <fullName evidence="1">IS21 family transposase</fullName>
    </submittedName>
</protein>
<dbReference type="PANTHER" id="PTHR35004">
    <property type="entry name" value="TRANSPOSASE RV3428C-RELATED"/>
    <property type="match status" value="1"/>
</dbReference>
<dbReference type="EMBL" id="JBCITM010000076">
    <property type="protein sequence ID" value="MEN1762319.1"/>
    <property type="molecule type" value="Genomic_DNA"/>
</dbReference>
<gene>
    <name evidence="1" type="ORF">AAIG11_17830</name>
</gene>
<feature type="non-terminal residue" evidence="1">
    <location>
        <position position="1"/>
    </location>
</feature>
<keyword evidence="2" id="KW-1185">Reference proteome</keyword>
<proteinExistence type="predicted"/>
<name>A0ABU9W1T8_9CLOT</name>